<keyword evidence="4" id="KW-1185">Reference proteome</keyword>
<dbReference type="GO" id="GO:0008218">
    <property type="term" value="P:bioluminescence"/>
    <property type="evidence" value="ECO:0007669"/>
    <property type="project" value="InterPro"/>
</dbReference>
<feature type="domain" description="Acyl-protein synthetase LuxE" evidence="2">
    <location>
        <begin position="3"/>
        <end position="366"/>
    </location>
</feature>
<evidence type="ECO:0000256" key="1">
    <source>
        <dbReference type="ARBA" id="ARBA00022857"/>
    </source>
</evidence>
<dbReference type="InterPro" id="IPR042099">
    <property type="entry name" value="ANL_N_sf"/>
</dbReference>
<sequence>MIDQLLQTPPYSLPADERTKQLLAAMYEAYQHHFDHCAAYRRFCEGRGLVRSSVFLDLADFPYLPVQAFKESADLLRSVSNDQVKSTLQSSATSGLPSTVAIDAITAKRQVRALAGVLSAALGPKRRPVAVFDVNPRSGGGMLGARSAAVQGFLNLAREVEYVVAPEHGVLTLQRKVLEELAAHWRNSEEPVLLFGFTYLLYSLALEPLADAGVTLQLPAGSHLAHLGGWKKLADRAVSKDVFAEKAAKVFGLPPENVVDFYGFTEQMGVTYPDGPTGDKTAPAFAEVIVRDPQTLMPAPDGEPGLLQFLTPLPHSYPGISVLTDDIGVITGRDPIGDWQGTRFRVLGRAKQAEVRGCGDILGDKVAAARKRVAKGQGDLRLLFSSEAAPATQARWDAPLAMESLPKVDSVADLAERLRIGRSRLDAYSVDDLIALIAAVAERWVAPDSPLAELRQQGLIFLSSWCQPERLSRLADDSLRGHRSYLDGPRPVGGNRVRQLGARHRGLVVHWLAGNVPVLGMLTLVQSILARNANLLKAASRFTRVLPLLLESFRGLEIKTPGGRTLLGDDLLASLAIVYCDRDDRVSAEAISREADVRLAWGGREAVEAVSTLPRKVSAEDIIFGPKLSFMVIGRSALATERAFQRLARRAATDVCVFEQTGCASPHTVFIERDGVFSAEDFATKLAAELDQALVRFPSPPISADDASRVEARRIRGELTGRVWRSAGVAWTVILDDAGAELAPPCYGRVITIRAIDQAENVLPLINDSIQTVGLALSGEQRLDFARRAAQRGAERFPDIGRMTLFEAPWDGLFPLDRLVKWYTLGGPM</sequence>
<dbReference type="Pfam" id="PF04443">
    <property type="entry name" value="LuxE"/>
    <property type="match status" value="1"/>
</dbReference>
<dbReference type="RefSeq" id="WP_189515038.1">
    <property type="nucleotide sequence ID" value="NZ_BMXG01000013.1"/>
</dbReference>
<keyword evidence="1" id="KW-0521">NADP</keyword>
<dbReference type="Gene3D" id="3.40.50.12780">
    <property type="entry name" value="N-terminal domain of ligase-like"/>
    <property type="match status" value="1"/>
</dbReference>
<dbReference type="InterPro" id="IPR007534">
    <property type="entry name" value="LuxE"/>
</dbReference>
<accession>A0A8J3GEL1</accession>
<dbReference type="Proteomes" id="UP000642829">
    <property type="component" value="Unassembled WGS sequence"/>
</dbReference>
<dbReference type="Pfam" id="PF05893">
    <property type="entry name" value="LuxC"/>
    <property type="match status" value="1"/>
</dbReference>
<dbReference type="GO" id="GO:0003995">
    <property type="term" value="F:acyl-CoA dehydrogenase activity"/>
    <property type="evidence" value="ECO:0007669"/>
    <property type="project" value="InterPro"/>
</dbReference>
<proteinExistence type="predicted"/>
<evidence type="ECO:0000313" key="3">
    <source>
        <dbReference type="EMBL" id="GHC04715.1"/>
    </source>
</evidence>
<protein>
    <submittedName>
        <fullName evidence="3">Acyl-CoA reductase</fullName>
    </submittedName>
</protein>
<dbReference type="EMBL" id="BMXG01000013">
    <property type="protein sequence ID" value="GHC04715.1"/>
    <property type="molecule type" value="Genomic_DNA"/>
</dbReference>
<evidence type="ECO:0000259" key="2">
    <source>
        <dbReference type="Pfam" id="PF04443"/>
    </source>
</evidence>
<organism evidence="3 4">
    <name type="scientific">Cerasicoccus arenae</name>
    <dbReference type="NCBI Taxonomy" id="424488"/>
    <lineage>
        <taxon>Bacteria</taxon>
        <taxon>Pseudomonadati</taxon>
        <taxon>Verrucomicrobiota</taxon>
        <taxon>Opitutia</taxon>
        <taxon>Puniceicoccales</taxon>
        <taxon>Cerasicoccaceae</taxon>
        <taxon>Cerasicoccus</taxon>
    </lineage>
</organism>
<reference evidence="3" key="2">
    <citation type="submission" date="2020-09" db="EMBL/GenBank/DDBJ databases">
        <authorList>
            <person name="Sun Q."/>
            <person name="Kim S."/>
        </authorList>
    </citation>
    <scope>NUCLEOTIDE SEQUENCE</scope>
    <source>
        <strain evidence="3">KCTC 12870</strain>
    </source>
</reference>
<dbReference type="GO" id="GO:0047474">
    <property type="term" value="F:long-chain fatty acid--protein ligase activity"/>
    <property type="evidence" value="ECO:0007669"/>
    <property type="project" value="InterPro"/>
</dbReference>
<dbReference type="InterPro" id="IPR008670">
    <property type="entry name" value="CoA_reduct_LuxC"/>
</dbReference>
<comment type="caution">
    <text evidence="3">The sequence shown here is derived from an EMBL/GenBank/DDBJ whole genome shotgun (WGS) entry which is preliminary data.</text>
</comment>
<name>A0A8J3GEL1_9BACT</name>
<dbReference type="SUPFAM" id="SSF56801">
    <property type="entry name" value="Acetyl-CoA synthetase-like"/>
    <property type="match status" value="1"/>
</dbReference>
<evidence type="ECO:0000313" key="4">
    <source>
        <dbReference type="Proteomes" id="UP000642829"/>
    </source>
</evidence>
<dbReference type="AlphaFoldDB" id="A0A8J3GEL1"/>
<gene>
    <name evidence="3" type="ORF">GCM10007047_21870</name>
</gene>
<reference evidence="3" key="1">
    <citation type="journal article" date="2014" name="Int. J. Syst. Evol. Microbiol.">
        <title>Complete genome sequence of Corynebacterium casei LMG S-19264T (=DSM 44701T), isolated from a smear-ripened cheese.</title>
        <authorList>
            <consortium name="US DOE Joint Genome Institute (JGI-PGF)"/>
            <person name="Walter F."/>
            <person name="Albersmeier A."/>
            <person name="Kalinowski J."/>
            <person name="Ruckert C."/>
        </authorList>
    </citation>
    <scope>NUCLEOTIDE SEQUENCE</scope>
    <source>
        <strain evidence="3">KCTC 12870</strain>
    </source>
</reference>